<dbReference type="OrthoDB" id="1098242at2"/>
<dbReference type="PROSITE" id="PS50110">
    <property type="entry name" value="RESPONSE_REGULATORY"/>
    <property type="match status" value="1"/>
</dbReference>
<evidence type="ECO:0000259" key="2">
    <source>
        <dbReference type="PROSITE" id="PS50104"/>
    </source>
</evidence>
<keyword evidence="5" id="KW-1185">Reference proteome</keyword>
<name>A0A2D0N6Q1_FLAN2</name>
<dbReference type="Gene3D" id="3.40.50.10140">
    <property type="entry name" value="Toll/interleukin-1 receptor homology (TIR) domain"/>
    <property type="match status" value="1"/>
</dbReference>
<dbReference type="SUPFAM" id="SSF52200">
    <property type="entry name" value="Toll/Interleukin receptor TIR domain"/>
    <property type="match status" value="1"/>
</dbReference>
<accession>A0A2D0N6Q1</accession>
<dbReference type="EMBL" id="PDUD01000032">
    <property type="protein sequence ID" value="PHN03453.1"/>
    <property type="molecule type" value="Genomic_DNA"/>
</dbReference>
<dbReference type="InterPro" id="IPR000157">
    <property type="entry name" value="TIR_dom"/>
</dbReference>
<feature type="modified residue" description="4-aspartylphosphate" evidence="1">
    <location>
        <position position="58"/>
    </location>
</feature>
<evidence type="ECO:0000313" key="4">
    <source>
        <dbReference type="EMBL" id="PHN03453.1"/>
    </source>
</evidence>
<dbReference type="InterPro" id="IPR001789">
    <property type="entry name" value="Sig_transdc_resp-reg_receiver"/>
</dbReference>
<dbReference type="GO" id="GO:0000160">
    <property type="term" value="P:phosphorelay signal transduction system"/>
    <property type="evidence" value="ECO:0007669"/>
    <property type="project" value="InterPro"/>
</dbReference>
<evidence type="ECO:0000259" key="3">
    <source>
        <dbReference type="PROSITE" id="PS50110"/>
    </source>
</evidence>
<evidence type="ECO:0000313" key="5">
    <source>
        <dbReference type="Proteomes" id="UP000223913"/>
    </source>
</evidence>
<evidence type="ECO:0008006" key="6">
    <source>
        <dbReference type="Google" id="ProtNLM"/>
    </source>
</evidence>
<evidence type="ECO:0000256" key="1">
    <source>
        <dbReference type="PROSITE-ProRule" id="PRU00169"/>
    </source>
</evidence>
<keyword evidence="1" id="KW-0597">Phosphoprotein</keyword>
<dbReference type="Gene3D" id="3.40.50.2300">
    <property type="match status" value="1"/>
</dbReference>
<sequence length="259" mass="30179">MYFPLPPPPKLLLIDDDHEFCQELRQALGNVCDLEIANNKGDALAKVRQKKYQVLLLDLFIENKDHNGKPDGLDFLSEIYEIDCNLPVVIISNNKDARIARDAFKEFRVWDFIYKGDPFQKLHDRIQDIIKLSVFISYSSKDRKFVDLLLEQMDNASISYWQDVKKIKPGQSLNHSIPQGIAKASHYLVVLSKHSIKSSWVKRELYFAQENEKLILPLVYDPGDWKLPDEIKFLISDAHQIHIESPFKREVEKIAELMR</sequence>
<dbReference type="PROSITE" id="PS50104">
    <property type="entry name" value="TIR"/>
    <property type="match status" value="1"/>
</dbReference>
<dbReference type="Pfam" id="PF13676">
    <property type="entry name" value="TIR_2"/>
    <property type="match status" value="1"/>
</dbReference>
<dbReference type="Proteomes" id="UP000223913">
    <property type="component" value="Unassembled WGS sequence"/>
</dbReference>
<gene>
    <name evidence="4" type="ORF">CRP01_27620</name>
</gene>
<dbReference type="SMART" id="SM00255">
    <property type="entry name" value="TIR"/>
    <property type="match status" value="1"/>
</dbReference>
<dbReference type="Pfam" id="PF00072">
    <property type="entry name" value="Response_reg"/>
    <property type="match status" value="1"/>
</dbReference>
<dbReference type="AlphaFoldDB" id="A0A2D0N6Q1"/>
<organism evidence="4 5">
    <name type="scientific">Flavilitoribacter nigricans (strain ATCC 23147 / DSM 23189 / NBRC 102662 / NCIMB 1420 / SS-2)</name>
    <name type="common">Lewinella nigricans</name>
    <dbReference type="NCBI Taxonomy" id="1122177"/>
    <lineage>
        <taxon>Bacteria</taxon>
        <taxon>Pseudomonadati</taxon>
        <taxon>Bacteroidota</taxon>
        <taxon>Saprospiria</taxon>
        <taxon>Saprospirales</taxon>
        <taxon>Lewinellaceae</taxon>
        <taxon>Flavilitoribacter</taxon>
    </lineage>
</organism>
<dbReference type="SUPFAM" id="SSF52172">
    <property type="entry name" value="CheY-like"/>
    <property type="match status" value="1"/>
</dbReference>
<comment type="caution">
    <text evidence="4">The sequence shown here is derived from an EMBL/GenBank/DDBJ whole genome shotgun (WGS) entry which is preliminary data.</text>
</comment>
<proteinExistence type="predicted"/>
<protein>
    <recommendedName>
        <fullName evidence="6">TIR domain-containing protein</fullName>
    </recommendedName>
</protein>
<dbReference type="RefSeq" id="WP_099153289.1">
    <property type="nucleotide sequence ID" value="NZ_PDUD01000032.1"/>
</dbReference>
<feature type="domain" description="TIR" evidence="2">
    <location>
        <begin position="130"/>
        <end position="258"/>
    </location>
</feature>
<reference evidence="4 5" key="1">
    <citation type="submission" date="2017-10" db="EMBL/GenBank/DDBJ databases">
        <title>The draft genome sequence of Lewinella nigricans NBRC 102662.</title>
        <authorList>
            <person name="Wang K."/>
        </authorList>
    </citation>
    <scope>NUCLEOTIDE SEQUENCE [LARGE SCALE GENOMIC DNA]</scope>
    <source>
        <strain evidence="4 5">NBRC 102662</strain>
    </source>
</reference>
<dbReference type="SMART" id="SM00448">
    <property type="entry name" value="REC"/>
    <property type="match status" value="1"/>
</dbReference>
<feature type="domain" description="Response regulatory" evidence="3">
    <location>
        <begin position="10"/>
        <end position="130"/>
    </location>
</feature>
<dbReference type="InterPro" id="IPR035897">
    <property type="entry name" value="Toll_tir_struct_dom_sf"/>
</dbReference>
<dbReference type="InterPro" id="IPR011006">
    <property type="entry name" value="CheY-like_superfamily"/>
</dbReference>